<dbReference type="AlphaFoldDB" id="A0A0N5ATB0"/>
<dbReference type="Proteomes" id="UP000046393">
    <property type="component" value="Unplaced"/>
</dbReference>
<proteinExistence type="predicted"/>
<organism evidence="1 2">
    <name type="scientific">Syphacia muris</name>
    <dbReference type="NCBI Taxonomy" id="451379"/>
    <lineage>
        <taxon>Eukaryota</taxon>
        <taxon>Metazoa</taxon>
        <taxon>Ecdysozoa</taxon>
        <taxon>Nematoda</taxon>
        <taxon>Chromadorea</taxon>
        <taxon>Rhabditida</taxon>
        <taxon>Spirurina</taxon>
        <taxon>Oxyuridomorpha</taxon>
        <taxon>Oxyuroidea</taxon>
        <taxon>Oxyuridae</taxon>
        <taxon>Syphacia</taxon>
    </lineage>
</organism>
<dbReference type="WBParaSite" id="SMUV_0000805901-mRNA-1">
    <property type="protein sequence ID" value="SMUV_0000805901-mRNA-1"/>
    <property type="gene ID" value="SMUV_0000805901"/>
</dbReference>
<reference evidence="2" key="1">
    <citation type="submission" date="2017-02" db="UniProtKB">
        <authorList>
            <consortium name="WormBaseParasite"/>
        </authorList>
    </citation>
    <scope>IDENTIFICATION</scope>
</reference>
<evidence type="ECO:0000313" key="2">
    <source>
        <dbReference type="WBParaSite" id="SMUV_0000805901-mRNA-1"/>
    </source>
</evidence>
<name>A0A0N5ATB0_9BILA</name>
<sequence>MSSVQQLPQLQRQQLFSNCILTENCDYRKHSVLDNIQKYADKVRHTVEGSQDRYRKLILKNWQTLLNCIAYEVEYSREEVMIKTQISVASQSN</sequence>
<accession>A0A0N5ATB0</accession>
<keyword evidence="1" id="KW-1185">Reference proteome</keyword>
<protein>
    <submittedName>
        <fullName evidence="2">Uncharacterized protein</fullName>
    </submittedName>
</protein>
<evidence type="ECO:0000313" key="1">
    <source>
        <dbReference type="Proteomes" id="UP000046393"/>
    </source>
</evidence>